<name>A0A212TIR5_9BACT</name>
<dbReference type="InterPro" id="IPR058702">
    <property type="entry name" value="MafI2-like"/>
</dbReference>
<evidence type="ECO:0000313" key="1">
    <source>
        <dbReference type="EMBL" id="SNC65912.1"/>
    </source>
</evidence>
<keyword evidence="2" id="KW-1185">Reference proteome</keyword>
<protein>
    <submittedName>
        <fullName evidence="1">Uncharacterized protein</fullName>
    </submittedName>
</protein>
<dbReference type="EMBL" id="FYEW01000001">
    <property type="protein sequence ID" value="SNC65912.1"/>
    <property type="molecule type" value="Genomic_DNA"/>
</dbReference>
<dbReference type="AlphaFoldDB" id="A0A212TIR5"/>
<dbReference type="Proteomes" id="UP000198131">
    <property type="component" value="Unassembled WGS sequence"/>
</dbReference>
<gene>
    <name evidence="1" type="ORF">SAMN06265337_1432</name>
</gene>
<accession>A0A212TIR5</accession>
<evidence type="ECO:0000313" key="2">
    <source>
        <dbReference type="Proteomes" id="UP000198131"/>
    </source>
</evidence>
<proteinExistence type="predicted"/>
<sequence length="61" mass="6856">MRVQLDGEPNENEKDLCFAAAAEVCGDFGEIHDSEVAFIQSIPIFDKDKHLPYLVYARAEV</sequence>
<dbReference type="Pfam" id="PF26541">
    <property type="entry name" value="MafI2"/>
    <property type="match status" value="1"/>
</dbReference>
<reference evidence="2" key="1">
    <citation type="submission" date="2017-06" db="EMBL/GenBank/DDBJ databases">
        <authorList>
            <person name="Varghese N."/>
            <person name="Submissions S."/>
        </authorList>
    </citation>
    <scope>NUCLEOTIDE SEQUENCE [LARGE SCALE GENOMIC DNA]</scope>
    <source>
        <strain evidence="2">DSM 11116</strain>
    </source>
</reference>
<organism evidence="1 2">
    <name type="scientific">Hymenobacter gelipurpurascens</name>
    <dbReference type="NCBI Taxonomy" id="89968"/>
    <lineage>
        <taxon>Bacteria</taxon>
        <taxon>Pseudomonadati</taxon>
        <taxon>Bacteroidota</taxon>
        <taxon>Cytophagia</taxon>
        <taxon>Cytophagales</taxon>
        <taxon>Hymenobacteraceae</taxon>
        <taxon>Hymenobacter</taxon>
    </lineage>
</organism>